<evidence type="ECO:0000256" key="2">
    <source>
        <dbReference type="SAM" id="Phobius"/>
    </source>
</evidence>
<feature type="transmembrane region" description="Helical" evidence="2">
    <location>
        <begin position="102"/>
        <end position="119"/>
    </location>
</feature>
<keyword evidence="2" id="KW-0472">Membrane</keyword>
<dbReference type="RefSeq" id="WP_332863024.1">
    <property type="nucleotide sequence ID" value="NZ_JBAFSM010000001.1"/>
</dbReference>
<protein>
    <recommendedName>
        <fullName evidence="5">DUF1640 domain-containing protein</fullName>
    </recommendedName>
</protein>
<dbReference type="Proteomes" id="UP001328733">
    <property type="component" value="Unassembled WGS sequence"/>
</dbReference>
<sequence>MTAVTDNDIRELKDLIGALRQENRERFTALQQDVSELKQDVSELKRDVAELKKNVTDLQKDVIDLKISSSKIEGTLEAQATLTQKIPDLIEKVGELKNWKQIAIVTVTAFISGMITWLIRSNNVNP</sequence>
<evidence type="ECO:0008006" key="5">
    <source>
        <dbReference type="Google" id="ProtNLM"/>
    </source>
</evidence>
<keyword evidence="2" id="KW-1133">Transmembrane helix</keyword>
<evidence type="ECO:0000313" key="4">
    <source>
        <dbReference type="Proteomes" id="UP001328733"/>
    </source>
</evidence>
<gene>
    <name evidence="3" type="ORF">V0288_00445</name>
</gene>
<dbReference type="EMBL" id="JBAFSM010000001">
    <property type="protein sequence ID" value="MEG3435575.1"/>
    <property type="molecule type" value="Genomic_DNA"/>
</dbReference>
<keyword evidence="1" id="KW-0175">Coiled coil</keyword>
<evidence type="ECO:0000256" key="1">
    <source>
        <dbReference type="SAM" id="Coils"/>
    </source>
</evidence>
<accession>A0AAW9QF28</accession>
<dbReference type="Gene3D" id="1.20.5.170">
    <property type="match status" value="1"/>
</dbReference>
<evidence type="ECO:0000313" key="3">
    <source>
        <dbReference type="EMBL" id="MEG3435575.1"/>
    </source>
</evidence>
<proteinExistence type="predicted"/>
<dbReference type="AlphaFoldDB" id="A0AAW9QF28"/>
<organism evidence="3 4">
    <name type="scientific">Pannus brasiliensis CCIBt3594</name>
    <dbReference type="NCBI Taxonomy" id="1427578"/>
    <lineage>
        <taxon>Bacteria</taxon>
        <taxon>Bacillati</taxon>
        <taxon>Cyanobacteriota</taxon>
        <taxon>Cyanophyceae</taxon>
        <taxon>Oscillatoriophycideae</taxon>
        <taxon>Chroococcales</taxon>
        <taxon>Microcystaceae</taxon>
        <taxon>Pannus</taxon>
    </lineage>
</organism>
<keyword evidence="2" id="KW-0812">Transmembrane</keyword>
<reference evidence="3 4" key="1">
    <citation type="submission" date="2024-01" db="EMBL/GenBank/DDBJ databases">
        <title>Genomic insights into the taxonomy and metabolism of the cyanobacterium Pannus brasiliensis CCIBt3594.</title>
        <authorList>
            <person name="Machado M."/>
            <person name="Botero N.B."/>
            <person name="Andreote A.P.D."/>
            <person name="Feitosa A.M.T."/>
            <person name="Popin R."/>
            <person name="Sivonen K."/>
            <person name="Fiore M.F."/>
        </authorList>
    </citation>
    <scope>NUCLEOTIDE SEQUENCE [LARGE SCALE GENOMIC DNA]</scope>
    <source>
        <strain evidence="3 4">CCIBt3594</strain>
    </source>
</reference>
<name>A0AAW9QF28_9CHRO</name>
<dbReference type="SUPFAM" id="SSF58100">
    <property type="entry name" value="Bacterial hemolysins"/>
    <property type="match status" value="1"/>
</dbReference>
<feature type="coiled-coil region" evidence="1">
    <location>
        <begin position="20"/>
        <end position="68"/>
    </location>
</feature>
<keyword evidence="4" id="KW-1185">Reference proteome</keyword>
<comment type="caution">
    <text evidence="3">The sequence shown here is derived from an EMBL/GenBank/DDBJ whole genome shotgun (WGS) entry which is preliminary data.</text>
</comment>